<keyword evidence="1" id="KW-0812">Transmembrane</keyword>
<evidence type="ECO:0000313" key="3">
    <source>
        <dbReference type="Proteomes" id="UP000033657"/>
    </source>
</evidence>
<keyword evidence="1" id="KW-0472">Membrane</keyword>
<evidence type="ECO:0008006" key="4">
    <source>
        <dbReference type="Google" id="ProtNLM"/>
    </source>
</evidence>
<dbReference type="Gene3D" id="1.20.1280.290">
    <property type="match status" value="1"/>
</dbReference>
<feature type="transmembrane region" description="Helical" evidence="1">
    <location>
        <begin position="12"/>
        <end position="33"/>
    </location>
</feature>
<protein>
    <recommendedName>
        <fullName evidence="4">MtN3/saliva family protein</fullName>
    </recommendedName>
</protein>
<dbReference type="EMBL" id="JYGM01000001">
    <property type="protein sequence ID" value="KJQ65062.1"/>
    <property type="molecule type" value="Genomic_DNA"/>
</dbReference>
<name>A0A0F2D1Y6_STROR</name>
<sequence length="83" mass="9719">MKEVSKMSEKQMKILGWVATFMSVMMYVSYFPQIMNNLAGQKGNFIQPLVAAINCSLWVYYGLFKKEIFPSRLLMHQVSFLVW</sequence>
<dbReference type="Pfam" id="PF03083">
    <property type="entry name" value="MtN3_slv"/>
    <property type="match status" value="1"/>
</dbReference>
<evidence type="ECO:0000256" key="1">
    <source>
        <dbReference type="SAM" id="Phobius"/>
    </source>
</evidence>
<gene>
    <name evidence="2" type="ORF">TZ87_00187</name>
</gene>
<dbReference type="Proteomes" id="UP000033657">
    <property type="component" value="Unassembled WGS sequence"/>
</dbReference>
<proteinExistence type="predicted"/>
<reference evidence="2 3" key="1">
    <citation type="submission" date="2015-02" db="EMBL/GenBank/DDBJ databases">
        <title>Evolution of amylase-binding proteins of oral streptococcal species.</title>
        <authorList>
            <person name="Haase E.M."/>
        </authorList>
    </citation>
    <scope>NUCLEOTIDE SEQUENCE [LARGE SCALE GENOMIC DNA]</scope>
    <source>
        <strain evidence="2 3">COL85/1862</strain>
    </source>
</reference>
<feature type="transmembrane region" description="Helical" evidence="1">
    <location>
        <begin position="45"/>
        <end position="64"/>
    </location>
</feature>
<dbReference type="InterPro" id="IPR004316">
    <property type="entry name" value="SWEET_rpt"/>
</dbReference>
<dbReference type="PATRIC" id="fig|28037.209.peg.187"/>
<keyword evidence="1" id="KW-1133">Transmembrane helix</keyword>
<dbReference type="AlphaFoldDB" id="A0A0F2D1Y6"/>
<accession>A0A0F2D1Y6</accession>
<evidence type="ECO:0000313" key="2">
    <source>
        <dbReference type="EMBL" id="KJQ65062.1"/>
    </source>
</evidence>
<organism evidence="2 3">
    <name type="scientific">Streptococcus oralis subsp. oralis</name>
    <dbReference type="NCBI Taxonomy" id="1891914"/>
    <lineage>
        <taxon>Bacteria</taxon>
        <taxon>Bacillati</taxon>
        <taxon>Bacillota</taxon>
        <taxon>Bacilli</taxon>
        <taxon>Lactobacillales</taxon>
        <taxon>Streptococcaceae</taxon>
        <taxon>Streptococcus</taxon>
    </lineage>
</organism>
<dbReference type="GO" id="GO:0016020">
    <property type="term" value="C:membrane"/>
    <property type="evidence" value="ECO:0007669"/>
    <property type="project" value="InterPro"/>
</dbReference>
<comment type="caution">
    <text evidence="2">The sequence shown here is derived from an EMBL/GenBank/DDBJ whole genome shotgun (WGS) entry which is preliminary data.</text>
</comment>